<dbReference type="HOGENOM" id="CLU_108850_0_0_7"/>
<dbReference type="STRING" id="177439.DP2393"/>
<evidence type="ECO:0000313" key="1">
    <source>
        <dbReference type="EMBL" id="CAG37122.1"/>
    </source>
</evidence>
<reference evidence="2" key="1">
    <citation type="journal article" date="2004" name="Environ. Microbiol.">
        <title>The genome of Desulfotalea psychrophila, a sulfate-reducing bacterium from permanently cold Arctic sediments.</title>
        <authorList>
            <person name="Rabus R."/>
            <person name="Ruepp A."/>
            <person name="Frickey T."/>
            <person name="Rattei T."/>
            <person name="Fartmann B."/>
            <person name="Stark M."/>
            <person name="Bauer M."/>
            <person name="Zibat A."/>
            <person name="Lombardot T."/>
            <person name="Becker I."/>
            <person name="Amann J."/>
            <person name="Gellner K."/>
            <person name="Teeling H."/>
            <person name="Leuschner W.D."/>
            <person name="Gloeckner F.-O."/>
            <person name="Lupas A.N."/>
            <person name="Amann R."/>
            <person name="Klenk H.-P."/>
        </authorList>
    </citation>
    <scope>NUCLEOTIDE SEQUENCE [LARGE SCALE GENOMIC DNA]</scope>
    <source>
        <strain evidence="2">DSM 12343 / LSv54</strain>
    </source>
</reference>
<accession>Q6AKK3</accession>
<dbReference type="Proteomes" id="UP000000602">
    <property type="component" value="Chromosome"/>
</dbReference>
<dbReference type="EMBL" id="CR522870">
    <property type="protein sequence ID" value="CAG37122.1"/>
    <property type="molecule type" value="Genomic_DNA"/>
</dbReference>
<dbReference type="SUPFAM" id="SSF102405">
    <property type="entry name" value="MCP/YpsA-like"/>
    <property type="match status" value="1"/>
</dbReference>
<dbReference type="eggNOG" id="COG1539">
    <property type="taxonomic scope" value="Bacteria"/>
</dbReference>
<name>Q6AKK3_DESPS</name>
<dbReference type="OrthoDB" id="283616at2"/>
<evidence type="ECO:0008006" key="3">
    <source>
        <dbReference type="Google" id="ProtNLM"/>
    </source>
</evidence>
<proteinExistence type="predicted"/>
<dbReference type="Pfam" id="PF12694">
    <property type="entry name" value="cpYpsA"/>
    <property type="match status" value="1"/>
</dbReference>
<organism evidence="1 2">
    <name type="scientific">Desulfotalea psychrophila (strain LSv54 / DSM 12343)</name>
    <dbReference type="NCBI Taxonomy" id="177439"/>
    <lineage>
        <taxon>Bacteria</taxon>
        <taxon>Pseudomonadati</taxon>
        <taxon>Thermodesulfobacteriota</taxon>
        <taxon>Desulfobulbia</taxon>
        <taxon>Desulfobulbales</taxon>
        <taxon>Desulfocapsaceae</taxon>
        <taxon>Desulfotalea</taxon>
    </lineage>
</organism>
<evidence type="ECO:0000313" key="2">
    <source>
        <dbReference type="Proteomes" id="UP000000602"/>
    </source>
</evidence>
<dbReference type="KEGG" id="dps:DP2393"/>
<dbReference type="Gene3D" id="3.40.50.450">
    <property type="match status" value="1"/>
</dbReference>
<keyword evidence="2" id="KW-1185">Reference proteome</keyword>
<dbReference type="AlphaFoldDB" id="Q6AKK3"/>
<protein>
    <recommendedName>
        <fullName evidence="3">Molybdenum carrier</fullName>
    </recommendedName>
</protein>
<gene>
    <name evidence="1" type="ordered locus">DP2393</name>
</gene>
<sequence>MFGLTEQNLHRDLKKKGVGLSYLKHSRNFIVRFRNIDKRGVLKSLVYENRRKNNGKRVIDKIISGGQTGADRAGLDLALARGIPHGGAIPWGRRTEAGILPDKYQLVEMETDSYPARSEKNILDADVTVIFTHGKLAGGSLFTRSKARQHNKPVLHIDLDKRGLSEAALILSLFLRKNRVKVVNVAGTRASKDPAIYRKTYAVLDLCLERRGVQLDLFFPE</sequence>
<dbReference type="InterPro" id="IPR024755">
    <property type="entry name" value="cpYpsA"/>
</dbReference>